<keyword evidence="10" id="KW-1185">Reference proteome</keyword>
<keyword evidence="4" id="KW-1003">Cell membrane</keyword>
<dbReference type="Proteomes" id="UP001491349">
    <property type="component" value="Unassembled WGS sequence"/>
</dbReference>
<comment type="similarity">
    <text evidence="2">Belongs to the autoinducer-2 exporter (AI-2E) (TC 2.A.86) family.</text>
</comment>
<evidence type="ECO:0000256" key="4">
    <source>
        <dbReference type="ARBA" id="ARBA00022475"/>
    </source>
</evidence>
<feature type="transmembrane region" description="Helical" evidence="8">
    <location>
        <begin position="213"/>
        <end position="235"/>
    </location>
</feature>
<evidence type="ECO:0000256" key="3">
    <source>
        <dbReference type="ARBA" id="ARBA00022448"/>
    </source>
</evidence>
<protein>
    <submittedName>
        <fullName evidence="9">AI-2E family transporter</fullName>
    </submittedName>
</protein>
<accession>A0ABU9E217</accession>
<dbReference type="InterPro" id="IPR002549">
    <property type="entry name" value="AI-2E-like"/>
</dbReference>
<keyword evidence="5 8" id="KW-0812">Transmembrane</keyword>
<evidence type="ECO:0000256" key="5">
    <source>
        <dbReference type="ARBA" id="ARBA00022692"/>
    </source>
</evidence>
<proteinExistence type="inferred from homology"/>
<evidence type="ECO:0000256" key="2">
    <source>
        <dbReference type="ARBA" id="ARBA00009773"/>
    </source>
</evidence>
<feature type="transmembrane region" description="Helical" evidence="8">
    <location>
        <begin position="68"/>
        <end position="94"/>
    </location>
</feature>
<dbReference type="RefSeq" id="WP_187660800.1">
    <property type="nucleotide sequence ID" value="NZ_JACTAB010000006.1"/>
</dbReference>
<dbReference type="PANTHER" id="PTHR21716:SF53">
    <property type="entry name" value="PERMEASE PERM-RELATED"/>
    <property type="match status" value="1"/>
</dbReference>
<gene>
    <name evidence="9" type="ORF">WMW71_10090</name>
</gene>
<comment type="caution">
    <text evidence="9">The sequence shown here is derived from an EMBL/GenBank/DDBJ whole genome shotgun (WGS) entry which is preliminary data.</text>
</comment>
<evidence type="ECO:0000256" key="8">
    <source>
        <dbReference type="SAM" id="Phobius"/>
    </source>
</evidence>
<feature type="transmembrane region" description="Helical" evidence="8">
    <location>
        <begin position="151"/>
        <end position="177"/>
    </location>
</feature>
<keyword evidence="7 8" id="KW-0472">Membrane</keyword>
<feature type="transmembrane region" description="Helical" evidence="8">
    <location>
        <begin position="12"/>
        <end position="32"/>
    </location>
</feature>
<dbReference type="EMBL" id="JBBPCB010000006">
    <property type="protein sequence ID" value="MEK8180687.1"/>
    <property type="molecule type" value="Genomic_DNA"/>
</dbReference>
<feature type="transmembrane region" description="Helical" evidence="8">
    <location>
        <begin position="38"/>
        <end position="56"/>
    </location>
</feature>
<evidence type="ECO:0000256" key="6">
    <source>
        <dbReference type="ARBA" id="ARBA00022989"/>
    </source>
</evidence>
<dbReference type="PANTHER" id="PTHR21716">
    <property type="entry name" value="TRANSMEMBRANE PROTEIN"/>
    <property type="match status" value="1"/>
</dbReference>
<evidence type="ECO:0000313" key="10">
    <source>
        <dbReference type="Proteomes" id="UP001491349"/>
    </source>
</evidence>
<evidence type="ECO:0000256" key="1">
    <source>
        <dbReference type="ARBA" id="ARBA00004651"/>
    </source>
</evidence>
<dbReference type="Pfam" id="PF01594">
    <property type="entry name" value="AI-2E_transport"/>
    <property type="match status" value="1"/>
</dbReference>
<comment type="subcellular location">
    <subcellularLocation>
        <location evidence="1">Cell membrane</location>
        <topology evidence="1">Multi-pass membrane protein</topology>
    </subcellularLocation>
</comment>
<feature type="transmembrane region" description="Helical" evidence="8">
    <location>
        <begin position="320"/>
        <end position="346"/>
    </location>
</feature>
<reference evidence="9 10" key="1">
    <citation type="submission" date="2024-04" db="EMBL/GenBank/DDBJ databases">
        <title>draft genome sequnece of Flavobacterium buctense JCM 30750.</title>
        <authorList>
            <person name="Kim D.-U."/>
        </authorList>
    </citation>
    <scope>NUCLEOTIDE SEQUENCE [LARGE SCALE GENOMIC DNA]</scope>
    <source>
        <strain evidence="9 10">JCM 30750</strain>
    </source>
</reference>
<feature type="transmembrane region" description="Helical" evidence="8">
    <location>
        <begin position="241"/>
        <end position="270"/>
    </location>
</feature>
<keyword evidence="6 8" id="KW-1133">Transmembrane helix</keyword>
<feature type="transmembrane region" description="Helical" evidence="8">
    <location>
        <begin position="282"/>
        <end position="300"/>
    </location>
</feature>
<evidence type="ECO:0000256" key="7">
    <source>
        <dbReference type="ARBA" id="ARBA00023136"/>
    </source>
</evidence>
<evidence type="ECO:0000313" key="9">
    <source>
        <dbReference type="EMBL" id="MEK8180687.1"/>
    </source>
</evidence>
<keyword evidence="3" id="KW-0813">Transport</keyword>
<sequence>MITSKVTSKTIALGIVKGVGIIVLAALALYFLYQIQSVIIYLVVAFILTLIGNPILDFFKRKLKFNHIFATIATLIIFVLLIFGLISMFIPLVLAQGENLSLLNTTAIEKSSLELFNKIALYLDNHGIDSSRLFKEANISSRLSFSFIPDLFNSIIGTVSSFGIGLASVLFITFFFLKDRLVFIISAKDLIPESQEDKILHSLHKINHLLSRYFIGLLLQLLIVFILYLIVLLIFGVENALLIAFLCAVLNIVPYIGPLVASVVAAILTMLSNLGGDFQTEILPLTIYVMIGFWIVQLIDNNISSPMIFSKSVSSHPLEIFLVVLITGFLFGIVGMIIAIPFYTILKVFGKEFFPDNKIIKLLTKNI</sequence>
<name>A0ABU9E217_9FLAO</name>
<organism evidence="9 10">
    <name type="scientific">Flavobacterium buctense</name>
    <dbReference type="NCBI Taxonomy" id="1648146"/>
    <lineage>
        <taxon>Bacteria</taxon>
        <taxon>Pseudomonadati</taxon>
        <taxon>Bacteroidota</taxon>
        <taxon>Flavobacteriia</taxon>
        <taxon>Flavobacteriales</taxon>
        <taxon>Flavobacteriaceae</taxon>
        <taxon>Flavobacterium</taxon>
    </lineage>
</organism>